<gene>
    <name evidence="1" type="ORF">PRVXT_000428</name>
</gene>
<dbReference type="InterPro" id="IPR035205">
    <property type="entry name" value="DUF5320"/>
</dbReference>
<organism evidence="1">
    <name type="scientific">Proteinivorax tanatarense</name>
    <dbReference type="NCBI Taxonomy" id="1260629"/>
    <lineage>
        <taxon>Bacteria</taxon>
        <taxon>Bacillati</taxon>
        <taxon>Bacillota</taxon>
        <taxon>Clostridia</taxon>
        <taxon>Eubacteriales</taxon>
        <taxon>Proteinivoracaceae</taxon>
        <taxon>Proteinivorax</taxon>
    </lineage>
</organism>
<dbReference type="EMBL" id="CP158367">
    <property type="protein sequence ID" value="XBX75312.1"/>
    <property type="molecule type" value="Genomic_DNA"/>
</dbReference>
<reference evidence="1" key="1">
    <citation type="journal article" date="2013" name="Extremophiles">
        <title>Proteinivorax tanatarense gen. nov., sp. nov., an anaerobic, haloalkaliphilic, proteolytic bacterium isolated from a decaying algal bloom, and proposal of Proteinivoraceae fam. nov.</title>
        <authorList>
            <person name="Kevbrin V."/>
            <person name="Boltyanskaya Y."/>
            <person name="Zhilina T."/>
            <person name="Kolganova T."/>
            <person name="Lavrentjeva E."/>
            <person name="Kuznetsov B."/>
        </authorList>
    </citation>
    <scope>NUCLEOTIDE SEQUENCE</scope>
    <source>
        <strain evidence="1">Z-910T</strain>
    </source>
</reference>
<dbReference type="RefSeq" id="WP_350344057.1">
    <property type="nucleotide sequence ID" value="NZ_CP158367.1"/>
</dbReference>
<accession>A0AAU7VNA4</accession>
<evidence type="ECO:0000313" key="1">
    <source>
        <dbReference type="EMBL" id="XBX75312.1"/>
    </source>
</evidence>
<reference evidence="1" key="2">
    <citation type="submission" date="2024-06" db="EMBL/GenBank/DDBJ databases">
        <authorList>
            <person name="Petrova K.O."/>
            <person name="Toshchakov S.V."/>
            <person name="Boltjanskaja Y.V."/>
            <person name="Kevbrin V."/>
        </authorList>
    </citation>
    <scope>NUCLEOTIDE SEQUENCE</scope>
    <source>
        <strain evidence="1">Z-910T</strain>
    </source>
</reference>
<dbReference type="Pfam" id="PF17253">
    <property type="entry name" value="DUF5320"/>
    <property type="match status" value="1"/>
</dbReference>
<protein>
    <submittedName>
        <fullName evidence="1">DUF5320 domain-containing protein</fullName>
    </submittedName>
</protein>
<dbReference type="AlphaFoldDB" id="A0AAU7VNA4"/>
<name>A0AAU7VNA4_9FIRM</name>
<sequence>MPNLDGTGPISNVSTTRKGFGICNNDIFGRRYQRAGFGRRRRAKRDFGNSFGFGKKKETNLKRQKELLEAKLESIDKQLESL</sequence>
<proteinExistence type="predicted"/>